<dbReference type="EMBL" id="CAJOBJ010079315">
    <property type="protein sequence ID" value="CAF4493868.1"/>
    <property type="molecule type" value="Genomic_DNA"/>
</dbReference>
<organism evidence="2 3">
    <name type="scientific">Rotaria magnacalcarata</name>
    <dbReference type="NCBI Taxonomy" id="392030"/>
    <lineage>
        <taxon>Eukaryota</taxon>
        <taxon>Metazoa</taxon>
        <taxon>Spiralia</taxon>
        <taxon>Gnathifera</taxon>
        <taxon>Rotifera</taxon>
        <taxon>Eurotatoria</taxon>
        <taxon>Bdelloidea</taxon>
        <taxon>Philodinida</taxon>
        <taxon>Philodinidae</taxon>
        <taxon>Rotaria</taxon>
    </lineage>
</organism>
<name>A0A8S2XDS0_9BILA</name>
<dbReference type="Proteomes" id="UP000681720">
    <property type="component" value="Unassembled WGS sequence"/>
</dbReference>
<reference evidence="2" key="1">
    <citation type="submission" date="2021-02" db="EMBL/GenBank/DDBJ databases">
        <authorList>
            <person name="Nowell W R."/>
        </authorList>
    </citation>
    <scope>NUCLEOTIDE SEQUENCE</scope>
</reference>
<evidence type="ECO:0000313" key="2">
    <source>
        <dbReference type="EMBL" id="CAF4493868.1"/>
    </source>
</evidence>
<evidence type="ECO:0000313" key="3">
    <source>
        <dbReference type="Proteomes" id="UP000681720"/>
    </source>
</evidence>
<comment type="caution">
    <text evidence="2">The sequence shown here is derived from an EMBL/GenBank/DDBJ whole genome shotgun (WGS) entry which is preliminary data.</text>
</comment>
<dbReference type="AlphaFoldDB" id="A0A8S2XDS0"/>
<dbReference type="EMBL" id="CAJOBJ010078780">
    <property type="protein sequence ID" value="CAF4491533.1"/>
    <property type="molecule type" value="Genomic_DNA"/>
</dbReference>
<proteinExistence type="predicted"/>
<evidence type="ECO:0000313" key="1">
    <source>
        <dbReference type="EMBL" id="CAF4491533.1"/>
    </source>
</evidence>
<sequence>MIPDPDKRIYFAEKFQNFDVAIDTIVNILRDRLQLENLRRRMPHDHPAFNKATSLLE</sequence>
<protein>
    <submittedName>
        <fullName evidence="2">Uncharacterized protein</fullName>
    </submittedName>
</protein>
<gene>
    <name evidence="1" type="ORF">GIL414_LOCUS34284</name>
    <name evidence="2" type="ORF">GIL414_LOCUS34389</name>
</gene>
<feature type="non-terminal residue" evidence="2">
    <location>
        <position position="57"/>
    </location>
</feature>
<accession>A0A8S2XDS0</accession>